<dbReference type="Gene3D" id="3.10.20.30">
    <property type="match status" value="1"/>
</dbReference>
<dbReference type="AlphaFoldDB" id="A0ABD2PSU1"/>
<sequence>MSEIPVSILFFAKSAELTGIKETNISIPSSIKSVGNLLNFILSRWPELVVLNGCFVFAINCVYVELKDPDIELNLQSGSEIAIIPPISGG</sequence>
<dbReference type="InterPro" id="IPR044672">
    <property type="entry name" value="MOCS2A"/>
</dbReference>
<evidence type="ECO:0000313" key="3">
    <source>
        <dbReference type="Proteomes" id="UP001626550"/>
    </source>
</evidence>
<accession>A0ABD2PSU1</accession>
<evidence type="ECO:0000313" key="2">
    <source>
        <dbReference type="EMBL" id="KAL3310128.1"/>
    </source>
</evidence>
<comment type="caution">
    <text evidence="2">The sequence shown here is derived from an EMBL/GenBank/DDBJ whole genome shotgun (WGS) entry which is preliminary data.</text>
</comment>
<dbReference type="Pfam" id="PF02597">
    <property type="entry name" value="ThiS"/>
    <property type="match status" value="1"/>
</dbReference>
<dbReference type="PANTHER" id="PTHR33359">
    <property type="entry name" value="MOLYBDOPTERIN SYNTHASE SULFUR CARRIER SUBUNIT"/>
    <property type="match status" value="1"/>
</dbReference>
<dbReference type="InterPro" id="IPR003749">
    <property type="entry name" value="ThiS/MoaD-like"/>
</dbReference>
<dbReference type="SUPFAM" id="SSF54285">
    <property type="entry name" value="MoaD/ThiS"/>
    <property type="match status" value="1"/>
</dbReference>
<name>A0ABD2PSU1_9PLAT</name>
<dbReference type="EMBL" id="JBJKFK010003218">
    <property type="protein sequence ID" value="KAL3310128.1"/>
    <property type="molecule type" value="Genomic_DNA"/>
</dbReference>
<protein>
    <submittedName>
        <fullName evidence="2">Molybdopterin synthase catalytic subunit</fullName>
    </submittedName>
</protein>
<dbReference type="CDD" id="cd00754">
    <property type="entry name" value="Ubl_MoaD"/>
    <property type="match status" value="1"/>
</dbReference>
<dbReference type="InterPro" id="IPR016155">
    <property type="entry name" value="Mopterin_synth/thiamin_S_b"/>
</dbReference>
<gene>
    <name evidence="2" type="primary">MOCS2_1</name>
    <name evidence="2" type="ORF">Ciccas_011309</name>
</gene>
<keyword evidence="3" id="KW-1185">Reference proteome</keyword>
<dbReference type="PANTHER" id="PTHR33359:SF1">
    <property type="entry name" value="MOLYBDOPTERIN SYNTHASE SULFUR CARRIER SUBUNIT"/>
    <property type="match status" value="1"/>
</dbReference>
<reference evidence="2 3" key="1">
    <citation type="submission" date="2024-11" db="EMBL/GenBank/DDBJ databases">
        <title>Adaptive evolution of stress response genes in parasites aligns with host niche diversity.</title>
        <authorList>
            <person name="Hahn C."/>
            <person name="Resl P."/>
        </authorList>
    </citation>
    <scope>NUCLEOTIDE SEQUENCE [LARGE SCALE GENOMIC DNA]</scope>
    <source>
        <strain evidence="2">EGGRZ-B1_66</strain>
        <tissue evidence="2">Body</tissue>
    </source>
</reference>
<dbReference type="InterPro" id="IPR012675">
    <property type="entry name" value="Beta-grasp_dom_sf"/>
</dbReference>
<organism evidence="2 3">
    <name type="scientific">Cichlidogyrus casuarinus</name>
    <dbReference type="NCBI Taxonomy" id="1844966"/>
    <lineage>
        <taxon>Eukaryota</taxon>
        <taxon>Metazoa</taxon>
        <taxon>Spiralia</taxon>
        <taxon>Lophotrochozoa</taxon>
        <taxon>Platyhelminthes</taxon>
        <taxon>Monogenea</taxon>
        <taxon>Monopisthocotylea</taxon>
        <taxon>Dactylogyridea</taxon>
        <taxon>Ancyrocephalidae</taxon>
        <taxon>Cichlidogyrus</taxon>
    </lineage>
</organism>
<keyword evidence="1" id="KW-0547">Nucleotide-binding</keyword>
<evidence type="ECO:0000256" key="1">
    <source>
        <dbReference type="ARBA" id="ARBA00022741"/>
    </source>
</evidence>
<dbReference type="GO" id="GO:0000166">
    <property type="term" value="F:nucleotide binding"/>
    <property type="evidence" value="ECO:0007669"/>
    <property type="project" value="UniProtKB-KW"/>
</dbReference>
<dbReference type="Proteomes" id="UP001626550">
    <property type="component" value="Unassembled WGS sequence"/>
</dbReference>
<proteinExistence type="predicted"/>